<keyword evidence="2" id="KW-1185">Reference proteome</keyword>
<protein>
    <recommendedName>
        <fullName evidence="3">Zinc-binding dehydrogenase</fullName>
    </recommendedName>
</protein>
<dbReference type="Proteomes" id="UP000295344">
    <property type="component" value="Unassembled WGS sequence"/>
</dbReference>
<evidence type="ECO:0000313" key="2">
    <source>
        <dbReference type="Proteomes" id="UP000295344"/>
    </source>
</evidence>
<accession>A0A4R7FR66</accession>
<sequence length="112" mass="12074">MGTPPGDLGRLVHGRPLDRVRVVTALVGHMTPLLLSSRLHGVRARFIFGSSIKHTMVSSAIYGEYLPAAHAEHRYRIAPAPTIAGCGLAEVQEALDLQRRGVSATKLVVKID</sequence>
<gene>
    <name evidence="1" type="ORF">CLV52_0872</name>
</gene>
<comment type="caution">
    <text evidence="1">The sequence shown here is derived from an EMBL/GenBank/DDBJ whole genome shotgun (WGS) entry which is preliminary data.</text>
</comment>
<evidence type="ECO:0008006" key="3">
    <source>
        <dbReference type="Google" id="ProtNLM"/>
    </source>
</evidence>
<name>A0A4R7FR66_9MICO</name>
<dbReference type="AlphaFoldDB" id="A0A4R7FR66"/>
<organism evidence="1 2">
    <name type="scientific">Amnibacterium kyonggiense</name>
    <dbReference type="NCBI Taxonomy" id="595671"/>
    <lineage>
        <taxon>Bacteria</taxon>
        <taxon>Bacillati</taxon>
        <taxon>Actinomycetota</taxon>
        <taxon>Actinomycetes</taxon>
        <taxon>Micrococcales</taxon>
        <taxon>Microbacteriaceae</taxon>
        <taxon>Amnibacterium</taxon>
    </lineage>
</organism>
<dbReference type="EMBL" id="SOAM01000001">
    <property type="protein sequence ID" value="TDS80315.1"/>
    <property type="molecule type" value="Genomic_DNA"/>
</dbReference>
<evidence type="ECO:0000313" key="1">
    <source>
        <dbReference type="EMBL" id="TDS80315.1"/>
    </source>
</evidence>
<reference evidence="1 2" key="1">
    <citation type="submission" date="2019-03" db="EMBL/GenBank/DDBJ databases">
        <title>Genomic Encyclopedia of Archaeal and Bacterial Type Strains, Phase II (KMG-II): from individual species to whole genera.</title>
        <authorList>
            <person name="Goeker M."/>
        </authorList>
    </citation>
    <scope>NUCLEOTIDE SEQUENCE [LARGE SCALE GENOMIC DNA]</scope>
    <source>
        <strain evidence="1 2">DSM 24782</strain>
    </source>
</reference>
<proteinExistence type="predicted"/>